<dbReference type="Pfam" id="PF13460">
    <property type="entry name" value="NAD_binding_10"/>
    <property type="match status" value="1"/>
</dbReference>
<dbReference type="CDD" id="cd05269">
    <property type="entry name" value="TMR_SDR_a"/>
    <property type="match status" value="1"/>
</dbReference>
<organism evidence="2 3">
    <name type="scientific">Croceibacterium selenioxidans</name>
    <dbReference type="NCBI Taxonomy" id="2838833"/>
    <lineage>
        <taxon>Bacteria</taxon>
        <taxon>Pseudomonadati</taxon>
        <taxon>Pseudomonadota</taxon>
        <taxon>Alphaproteobacteria</taxon>
        <taxon>Sphingomonadales</taxon>
        <taxon>Erythrobacteraceae</taxon>
        <taxon>Croceibacterium</taxon>
    </lineage>
</organism>
<keyword evidence="3" id="KW-1185">Reference proteome</keyword>
<dbReference type="EMBL" id="JAHFVK010000002">
    <property type="protein sequence ID" value="MBT2134900.1"/>
    <property type="molecule type" value="Genomic_DNA"/>
</dbReference>
<dbReference type="InterPro" id="IPR036291">
    <property type="entry name" value="NAD(P)-bd_dom_sf"/>
</dbReference>
<feature type="domain" description="NAD(P)-binding" evidence="1">
    <location>
        <begin position="8"/>
        <end position="184"/>
    </location>
</feature>
<dbReference type="PANTHER" id="PTHR47129">
    <property type="entry name" value="QUINONE OXIDOREDUCTASE 2"/>
    <property type="match status" value="1"/>
</dbReference>
<name>A0ABS5W570_9SPHN</name>
<gene>
    <name evidence="2" type="ORF">KK137_11200</name>
</gene>
<accession>A0ABS5W570</accession>
<evidence type="ECO:0000313" key="2">
    <source>
        <dbReference type="EMBL" id="MBT2134900.1"/>
    </source>
</evidence>
<evidence type="ECO:0000259" key="1">
    <source>
        <dbReference type="Pfam" id="PF13460"/>
    </source>
</evidence>
<reference evidence="2 3" key="1">
    <citation type="submission" date="2021-05" db="EMBL/GenBank/DDBJ databases">
        <title>Croceibacterium sp. LX-88 genome sequence.</title>
        <authorList>
            <person name="Luo X."/>
        </authorList>
    </citation>
    <scope>NUCLEOTIDE SEQUENCE [LARGE SCALE GENOMIC DNA]</scope>
    <source>
        <strain evidence="2 3">LX-88</strain>
    </source>
</reference>
<evidence type="ECO:0000313" key="3">
    <source>
        <dbReference type="Proteomes" id="UP000811255"/>
    </source>
</evidence>
<sequence length="285" mass="29439">MTTYAVTGATGKLGRLVLDELLQKTDAANVVALARDPAALADYAAKGVQVRAADYDDPASLDAALAGVDRVLLISGNAVGQRERQHGAVIDAAKKAGVSYLAYTSVLNAQGSKLALAGEHVLTEKLLEKSGLNYDVLRMPWYSENYTGALGPSVEHGAIYGATGEGRLSTATRADLAGGAVGALLKSPGGKVYELAGDTSWSMDEFAAEVGRQAGKPVKYVNQSESDYAKTLEGVGLPPPVAALLASTSYLSGFGELYSESKDLSTLSGRPTTPISETIAAALKG</sequence>
<protein>
    <submittedName>
        <fullName evidence="2">SDR family oxidoreductase</fullName>
    </submittedName>
</protein>
<dbReference type="SUPFAM" id="SSF51735">
    <property type="entry name" value="NAD(P)-binding Rossmann-fold domains"/>
    <property type="match status" value="1"/>
</dbReference>
<dbReference type="Proteomes" id="UP000811255">
    <property type="component" value="Unassembled WGS sequence"/>
</dbReference>
<dbReference type="InterPro" id="IPR052718">
    <property type="entry name" value="NmrA-type_oxidoreductase"/>
</dbReference>
<dbReference type="Gene3D" id="3.40.50.720">
    <property type="entry name" value="NAD(P)-binding Rossmann-like Domain"/>
    <property type="match status" value="1"/>
</dbReference>
<dbReference type="RefSeq" id="WP_214536507.1">
    <property type="nucleotide sequence ID" value="NZ_JAHFVK010000002.1"/>
</dbReference>
<dbReference type="Gene3D" id="3.90.25.10">
    <property type="entry name" value="UDP-galactose 4-epimerase, domain 1"/>
    <property type="match status" value="1"/>
</dbReference>
<dbReference type="InterPro" id="IPR016040">
    <property type="entry name" value="NAD(P)-bd_dom"/>
</dbReference>
<proteinExistence type="predicted"/>
<comment type="caution">
    <text evidence="2">The sequence shown here is derived from an EMBL/GenBank/DDBJ whole genome shotgun (WGS) entry which is preliminary data.</text>
</comment>
<dbReference type="PANTHER" id="PTHR47129:SF1">
    <property type="entry name" value="NMRA-LIKE DOMAIN-CONTAINING PROTEIN"/>
    <property type="match status" value="1"/>
</dbReference>